<keyword evidence="3" id="KW-1185">Reference proteome</keyword>
<evidence type="ECO:0000313" key="3">
    <source>
        <dbReference type="Proteomes" id="UP000000775"/>
    </source>
</evidence>
<dbReference type="STRING" id="382638.Hac_0487"/>
<reference evidence="2 3" key="1">
    <citation type="journal article" date="2006" name="PLoS Genet.">
        <title>Who ate whom? Adaptive Helicobacter genomic changes that accompanied a host jump from early humans to large felines.</title>
        <authorList>
            <person name="Eppinger M."/>
            <person name="Baar C."/>
            <person name="Linz B."/>
            <person name="Raddatz G."/>
            <person name="Lanz C."/>
            <person name="Keller H."/>
            <person name="Morelli G."/>
            <person name="Gressmann H."/>
            <person name="Achtman M."/>
            <person name="Schuster S.C."/>
        </authorList>
    </citation>
    <scope>NUCLEOTIDE SEQUENCE [LARGE SCALE GENOMIC DNA]</scope>
    <source>
        <strain evidence="2 3">Sheeba</strain>
    </source>
</reference>
<dbReference type="KEGG" id="hac:Hac_0487"/>
<gene>
    <name evidence="2" type="primary">fucT N-terminal fragment</name>
    <name evidence="2" type="ordered locus">Hac_0487</name>
</gene>
<evidence type="ECO:0000259" key="1">
    <source>
        <dbReference type="Pfam" id="PF18025"/>
    </source>
</evidence>
<dbReference type="Gene3D" id="3.40.50.11650">
    <property type="entry name" value="Glycosyl transferase family 10, N-terminal domain"/>
    <property type="match status" value="1"/>
</dbReference>
<dbReference type="InterPro" id="IPR042574">
    <property type="entry name" value="FucT_N_sf"/>
</dbReference>
<dbReference type="AlphaFoldDB" id="Q17YG3"/>
<dbReference type="CAZy" id="GT10">
    <property type="family name" value="Glycosyltransferase Family 10"/>
</dbReference>
<dbReference type="Proteomes" id="UP000000775">
    <property type="component" value="Chromosome"/>
</dbReference>
<dbReference type="InterPro" id="IPR041058">
    <property type="entry name" value="FucT_N"/>
</dbReference>
<name>Q17YG3_HELAH</name>
<evidence type="ECO:0000313" key="2">
    <source>
        <dbReference type="EMBL" id="CAJ99313.1"/>
    </source>
</evidence>
<dbReference type="GO" id="GO:0016757">
    <property type="term" value="F:glycosyltransferase activity"/>
    <property type="evidence" value="ECO:0007669"/>
    <property type="project" value="UniProtKB-KW"/>
</dbReference>
<dbReference type="SUPFAM" id="SSF53756">
    <property type="entry name" value="UDP-Glycosyltransferase/glycogen phosphorylase"/>
    <property type="match status" value="1"/>
</dbReference>
<protein>
    <submittedName>
        <fullName evidence="2">Alpha-1,3/4-fucosyltransferase N-terminal</fullName>
    </submittedName>
</protein>
<organism evidence="2 3">
    <name type="scientific">Helicobacter acinonychis (strain Sheeba)</name>
    <dbReference type="NCBI Taxonomy" id="382638"/>
    <lineage>
        <taxon>Bacteria</taxon>
        <taxon>Pseudomonadati</taxon>
        <taxon>Campylobacterota</taxon>
        <taxon>Epsilonproteobacteria</taxon>
        <taxon>Campylobacterales</taxon>
        <taxon>Helicobacteraceae</taxon>
        <taxon>Helicobacter</taxon>
    </lineage>
</organism>
<accession>Q17YG3</accession>
<dbReference type="HOGENOM" id="CLU_181124_0_0_7"/>
<sequence>MFQPLLDAYTDSTYSDASDHKPPLNIAIANGWSLGKKETKGFRRFILHFILSQYYEITYHRNPKKPADLVFSNPLRQARKILSYQNTKRVYYTGENEAPNFNLFDYAIGFEEKIKIQTSFFS</sequence>
<dbReference type="EMBL" id="AM260522">
    <property type="protein sequence ID" value="CAJ99313.1"/>
    <property type="molecule type" value="Genomic_DNA"/>
</dbReference>
<dbReference type="eggNOG" id="ENOG50339ZY">
    <property type="taxonomic scope" value="Bacteria"/>
</dbReference>
<dbReference type="Pfam" id="PF18025">
    <property type="entry name" value="FucT_N"/>
    <property type="match status" value="1"/>
</dbReference>
<feature type="domain" description="Alpha-(1,3)-fucosyltransferase FucT N-terminal" evidence="1">
    <location>
        <begin position="47"/>
        <end position="112"/>
    </location>
</feature>
<proteinExistence type="predicted"/>